<evidence type="ECO:0000256" key="11">
    <source>
        <dbReference type="ARBA" id="ARBA00023264"/>
    </source>
</evidence>
<keyword evidence="7 13" id="KW-1133">Transmembrane helix</keyword>
<protein>
    <recommendedName>
        <fullName evidence="12">Cardiolipin synthase</fullName>
        <ecNumber evidence="12">2.7.8.-</ecNumber>
    </recommendedName>
</protein>
<feature type="domain" description="PLD phosphodiesterase" evidence="14">
    <location>
        <begin position="247"/>
        <end position="274"/>
    </location>
</feature>
<dbReference type="AlphaFoldDB" id="A0A926EC77"/>
<evidence type="ECO:0000256" key="6">
    <source>
        <dbReference type="ARBA" id="ARBA00022737"/>
    </source>
</evidence>
<evidence type="ECO:0000256" key="5">
    <source>
        <dbReference type="ARBA" id="ARBA00022692"/>
    </source>
</evidence>
<keyword evidence="9 13" id="KW-0472">Membrane</keyword>
<evidence type="ECO:0000256" key="3">
    <source>
        <dbReference type="ARBA" id="ARBA00022516"/>
    </source>
</evidence>
<dbReference type="PROSITE" id="PS50035">
    <property type="entry name" value="PLD"/>
    <property type="match status" value="2"/>
</dbReference>
<gene>
    <name evidence="15" type="primary">cls</name>
    <name evidence="15" type="ORF">H8692_10045</name>
</gene>
<dbReference type="Pfam" id="PF13396">
    <property type="entry name" value="PLDc_N"/>
    <property type="match status" value="1"/>
</dbReference>
<keyword evidence="11" id="KW-1208">Phospholipid metabolism</keyword>
<dbReference type="Pfam" id="PF13091">
    <property type="entry name" value="PLDc_2"/>
    <property type="match status" value="2"/>
</dbReference>
<evidence type="ECO:0000256" key="12">
    <source>
        <dbReference type="NCBIfam" id="TIGR04265"/>
    </source>
</evidence>
<dbReference type="InterPro" id="IPR025202">
    <property type="entry name" value="PLD-like_dom"/>
</dbReference>
<proteinExistence type="predicted"/>
<organism evidence="15 16">
    <name type="scientific">Lentihominibacter hominis</name>
    <dbReference type="NCBI Taxonomy" id="2763645"/>
    <lineage>
        <taxon>Bacteria</taxon>
        <taxon>Bacillati</taxon>
        <taxon>Bacillota</taxon>
        <taxon>Clostridia</taxon>
        <taxon>Peptostreptococcales</taxon>
        <taxon>Anaerovoracaceae</taxon>
        <taxon>Lentihominibacter</taxon>
    </lineage>
</organism>
<evidence type="ECO:0000256" key="4">
    <source>
        <dbReference type="ARBA" id="ARBA00022679"/>
    </source>
</evidence>
<dbReference type="PANTHER" id="PTHR21248">
    <property type="entry name" value="CARDIOLIPIN SYNTHASE"/>
    <property type="match status" value="1"/>
</dbReference>
<dbReference type="Gene3D" id="3.30.870.10">
    <property type="entry name" value="Endonuclease Chain A"/>
    <property type="match status" value="2"/>
</dbReference>
<keyword evidence="5 13" id="KW-0812">Transmembrane</keyword>
<keyword evidence="3" id="KW-0444">Lipid biosynthesis</keyword>
<keyword evidence="6" id="KW-0677">Repeat</keyword>
<dbReference type="EC" id="2.7.8.-" evidence="12"/>
<dbReference type="RefSeq" id="WP_177270707.1">
    <property type="nucleotide sequence ID" value="NZ_JACRTA010000003.1"/>
</dbReference>
<dbReference type="GO" id="GO:0008808">
    <property type="term" value="F:cardiolipin synthase activity"/>
    <property type="evidence" value="ECO:0007669"/>
    <property type="project" value="UniProtKB-UniRule"/>
</dbReference>
<dbReference type="SMART" id="SM00155">
    <property type="entry name" value="PLDc"/>
    <property type="match status" value="2"/>
</dbReference>
<dbReference type="GO" id="GO:0005886">
    <property type="term" value="C:plasma membrane"/>
    <property type="evidence" value="ECO:0007669"/>
    <property type="project" value="UniProtKB-SubCell"/>
</dbReference>
<evidence type="ECO:0000256" key="2">
    <source>
        <dbReference type="ARBA" id="ARBA00022475"/>
    </source>
</evidence>
<feature type="transmembrane region" description="Helical" evidence="13">
    <location>
        <begin position="71"/>
        <end position="89"/>
    </location>
</feature>
<feature type="domain" description="PLD phosphodiesterase" evidence="14">
    <location>
        <begin position="429"/>
        <end position="456"/>
    </location>
</feature>
<evidence type="ECO:0000256" key="1">
    <source>
        <dbReference type="ARBA" id="ARBA00004651"/>
    </source>
</evidence>
<dbReference type="CDD" id="cd09160">
    <property type="entry name" value="PLDc_SMU_988_like_2"/>
    <property type="match status" value="1"/>
</dbReference>
<dbReference type="Proteomes" id="UP000610862">
    <property type="component" value="Unassembled WGS sequence"/>
</dbReference>
<keyword evidence="2" id="KW-1003">Cell membrane</keyword>
<dbReference type="PANTHER" id="PTHR21248:SF22">
    <property type="entry name" value="PHOSPHOLIPASE D"/>
    <property type="match status" value="1"/>
</dbReference>
<evidence type="ECO:0000259" key="14">
    <source>
        <dbReference type="PROSITE" id="PS50035"/>
    </source>
</evidence>
<evidence type="ECO:0000256" key="7">
    <source>
        <dbReference type="ARBA" id="ARBA00022989"/>
    </source>
</evidence>
<evidence type="ECO:0000313" key="15">
    <source>
        <dbReference type="EMBL" id="MBC8569097.1"/>
    </source>
</evidence>
<evidence type="ECO:0000313" key="16">
    <source>
        <dbReference type="Proteomes" id="UP000610862"/>
    </source>
</evidence>
<dbReference type="EMBL" id="JACRTA010000003">
    <property type="protein sequence ID" value="MBC8569097.1"/>
    <property type="molecule type" value="Genomic_DNA"/>
</dbReference>
<keyword evidence="16" id="KW-1185">Reference proteome</keyword>
<dbReference type="NCBIfam" id="TIGR04265">
    <property type="entry name" value="bac_cardiolipin"/>
    <property type="match status" value="1"/>
</dbReference>
<name>A0A926EC77_9FIRM</name>
<keyword evidence="4" id="KW-0808">Transferase</keyword>
<feature type="transmembrane region" description="Helical" evidence="13">
    <location>
        <begin position="12"/>
        <end position="36"/>
    </location>
</feature>
<feature type="transmembrane region" description="Helical" evidence="13">
    <location>
        <begin position="42"/>
        <end position="59"/>
    </location>
</feature>
<dbReference type="CDD" id="cd09154">
    <property type="entry name" value="PLDc_SMU_988_like_1"/>
    <property type="match status" value="1"/>
</dbReference>
<comment type="subcellular location">
    <subcellularLocation>
        <location evidence="1">Cell membrane</location>
        <topology evidence="1">Multi-pass membrane protein</topology>
    </subcellularLocation>
</comment>
<accession>A0A926EC77</accession>
<keyword evidence="10" id="KW-0594">Phospholipid biosynthesis</keyword>
<reference evidence="15" key="1">
    <citation type="submission" date="2020-08" db="EMBL/GenBank/DDBJ databases">
        <title>Genome public.</title>
        <authorList>
            <person name="Liu C."/>
            <person name="Sun Q."/>
        </authorList>
    </citation>
    <scope>NUCLEOTIDE SEQUENCE</scope>
    <source>
        <strain evidence="15">NSJ-24</strain>
    </source>
</reference>
<evidence type="ECO:0000256" key="9">
    <source>
        <dbReference type="ARBA" id="ARBA00023136"/>
    </source>
</evidence>
<sequence length="516" mass="60188">MRKLRGLWKIVFGRTTMLVLLLFIQALVLFGGFVILGRQVLMLNYMSGFLAVMILMYILNVKQNSSFKLMWIIFILVVPIVGVAFYIYTKLQPGTRFISRRVRELIEEEKVFLSPDAAVLERVYETSKPEAGLLRYIHDKGNYPAYGNASVKYFPLGEDKFKEMIYQLERAKDFIFLEYFIVERGHMWNTVLEILTRKVREGVEVRFMYDGTCTLSLLPKNYNKRMEALGIKCKIFSPMMPFLTTHQNNRDHRKILVIDGHTAFTGGINLADEYINEKVRFGHWKDTAIMVKGKAVNNFTLMFLQMWNITETECENYGRYMYMGNDRLEPSMRNGGYIVPYGDSPFDNEEVGEKVYLDILNTAKDYVHIMTPYLILDEELLNAIIFAAQRGVDVKIVLPHIPDKKYAYWLARTHYMELIAEGVEIYEYTPGFVHAKVFTSDDEKGVVGTINLDFRSLYLHFECAAYIWRNPVIRDIEADFQVTLEKCERISPQNCREYNLFYKILGRALRLVAPLM</sequence>
<evidence type="ECO:0000256" key="10">
    <source>
        <dbReference type="ARBA" id="ARBA00023209"/>
    </source>
</evidence>
<keyword evidence="8" id="KW-0443">Lipid metabolism</keyword>
<dbReference type="InterPro" id="IPR022924">
    <property type="entry name" value="Cardiolipin_synthase"/>
</dbReference>
<evidence type="ECO:0000256" key="8">
    <source>
        <dbReference type="ARBA" id="ARBA00023098"/>
    </source>
</evidence>
<dbReference type="SUPFAM" id="SSF56024">
    <property type="entry name" value="Phospholipase D/nuclease"/>
    <property type="match status" value="2"/>
</dbReference>
<evidence type="ECO:0000256" key="13">
    <source>
        <dbReference type="SAM" id="Phobius"/>
    </source>
</evidence>
<dbReference type="InterPro" id="IPR027379">
    <property type="entry name" value="CLS_N"/>
</dbReference>
<comment type="caution">
    <text evidence="15">The sequence shown here is derived from an EMBL/GenBank/DDBJ whole genome shotgun (WGS) entry which is preliminary data.</text>
</comment>
<dbReference type="GO" id="GO:0032049">
    <property type="term" value="P:cardiolipin biosynthetic process"/>
    <property type="evidence" value="ECO:0007669"/>
    <property type="project" value="UniProtKB-UniRule"/>
</dbReference>
<dbReference type="InterPro" id="IPR001736">
    <property type="entry name" value="PLipase_D/transphosphatidylase"/>
</dbReference>